<dbReference type="GO" id="GO:0015074">
    <property type="term" value="P:DNA integration"/>
    <property type="evidence" value="ECO:0007669"/>
    <property type="project" value="InterPro"/>
</dbReference>
<reference evidence="3 4" key="2">
    <citation type="journal article" date="2010" name="Nucleic Acids Res.">
        <title>BeetleBase in 2010: revisions to provide comprehensive genomic information for Tribolium castaneum.</title>
        <authorList>
            <person name="Kim H.S."/>
            <person name="Murphy T."/>
            <person name="Xia J."/>
            <person name="Caragea D."/>
            <person name="Park Y."/>
            <person name="Beeman R.W."/>
            <person name="Lorenzen M.D."/>
            <person name="Butcher S."/>
            <person name="Manak J.R."/>
            <person name="Brown S.J."/>
        </authorList>
    </citation>
    <scope>GENOME REANNOTATION</scope>
    <source>
        <strain evidence="3 4">Georgia GA2</strain>
    </source>
</reference>
<dbReference type="EC" id="2.7.7.49" evidence="1"/>
<dbReference type="eggNOG" id="KOG0017">
    <property type="taxonomic scope" value="Eukaryota"/>
</dbReference>
<dbReference type="Gene3D" id="3.30.420.10">
    <property type="entry name" value="Ribonuclease H-like superfamily/Ribonuclease H"/>
    <property type="match status" value="1"/>
</dbReference>
<dbReference type="STRING" id="7070.D6WQK0"/>
<evidence type="ECO:0000313" key="3">
    <source>
        <dbReference type="EMBL" id="EFA06500.1"/>
    </source>
</evidence>
<evidence type="ECO:0000313" key="4">
    <source>
        <dbReference type="Proteomes" id="UP000007266"/>
    </source>
</evidence>
<dbReference type="AlphaFoldDB" id="D6WQK0"/>
<organism evidence="3 4">
    <name type="scientific">Tribolium castaneum</name>
    <name type="common">Red flour beetle</name>
    <dbReference type="NCBI Taxonomy" id="7070"/>
    <lineage>
        <taxon>Eukaryota</taxon>
        <taxon>Metazoa</taxon>
        <taxon>Ecdysozoa</taxon>
        <taxon>Arthropoda</taxon>
        <taxon>Hexapoda</taxon>
        <taxon>Insecta</taxon>
        <taxon>Pterygota</taxon>
        <taxon>Neoptera</taxon>
        <taxon>Endopterygota</taxon>
        <taxon>Coleoptera</taxon>
        <taxon>Polyphaga</taxon>
        <taxon>Cucujiformia</taxon>
        <taxon>Tenebrionidae</taxon>
        <taxon>Tenebrionidae incertae sedis</taxon>
        <taxon>Tribolium</taxon>
    </lineage>
</organism>
<dbReference type="Proteomes" id="UP000007266">
    <property type="component" value="Linkage group 7"/>
</dbReference>
<dbReference type="PANTHER" id="PTHR37984:SF5">
    <property type="entry name" value="PROTEIN NYNRIN-LIKE"/>
    <property type="match status" value="1"/>
</dbReference>
<dbReference type="EMBL" id="KQ971350">
    <property type="protein sequence ID" value="EFA06500.1"/>
    <property type="molecule type" value="Genomic_DNA"/>
</dbReference>
<dbReference type="Gene3D" id="1.10.340.70">
    <property type="match status" value="1"/>
</dbReference>
<name>D6WQK0_TRICA</name>
<dbReference type="PhylomeDB" id="D6WQK0"/>
<feature type="domain" description="Integrase catalytic" evidence="2">
    <location>
        <begin position="140"/>
        <end position="299"/>
    </location>
</feature>
<dbReference type="InterPro" id="IPR036397">
    <property type="entry name" value="RNaseH_sf"/>
</dbReference>
<sequence>MRSAILPSLYCGSINSKILQDDWYKDLIRKVTSSPNEYPKWCVRNEKLYKLARSGPCSSNPDSEWKLVVPKSCREAVLIEQHDEPTAGHLGYFKTKKRVAALYYWPKMGADIARYVRRCEVCQSQKPEQRPPYGKMVRREVSQPWELVCTDLMGPFPRSKKGNRFILIVADCFTKYVLLFALKSATSKEVAYHLENDLFLVYGVPNLIICDNGKQYVSKKVKDMVASYESNITFNPNYHPQANPSERINRVAKTAIRCYLKDSTHQEWDANLSKVGFALRTAVHEVTGYSPAYLNFGRELFLSGKLHKIFQTNEKGDVIDFAGRDSLACHVKELQQLCDIVKMRLDQAYAHSARRYNLRTRPLSLEKGQLVWKRNYVLSKAGDNFAAGLTPKFVKCIVHRRVTSNVYELLDFESRKNLGSWHVKDLKLNRGDD</sequence>
<dbReference type="InterPro" id="IPR001584">
    <property type="entry name" value="Integrase_cat-core"/>
</dbReference>
<protein>
    <recommendedName>
        <fullName evidence="1">RNA-directed DNA polymerase</fullName>
        <ecNumber evidence="1">2.7.7.49</ecNumber>
    </recommendedName>
</protein>
<dbReference type="PANTHER" id="PTHR37984">
    <property type="entry name" value="PROTEIN CBG26694"/>
    <property type="match status" value="1"/>
</dbReference>
<dbReference type="InterPro" id="IPR012337">
    <property type="entry name" value="RNaseH-like_sf"/>
</dbReference>
<keyword evidence="4" id="KW-1185">Reference proteome</keyword>
<dbReference type="PROSITE" id="PS50994">
    <property type="entry name" value="INTEGRASE"/>
    <property type="match status" value="1"/>
</dbReference>
<gene>
    <name evidence="3" type="primary">GLEAN_09399</name>
    <name evidence="3" type="ORF">TcasGA2_TC009399</name>
</gene>
<dbReference type="Pfam" id="PF17921">
    <property type="entry name" value="Integrase_H2C2"/>
    <property type="match status" value="1"/>
</dbReference>
<dbReference type="GO" id="GO:0003964">
    <property type="term" value="F:RNA-directed DNA polymerase activity"/>
    <property type="evidence" value="ECO:0007669"/>
    <property type="project" value="UniProtKB-EC"/>
</dbReference>
<dbReference type="Pfam" id="PF00665">
    <property type="entry name" value="rve"/>
    <property type="match status" value="1"/>
</dbReference>
<reference evidence="3 4" key="1">
    <citation type="journal article" date="2008" name="Nature">
        <title>The genome of the model beetle and pest Tribolium castaneum.</title>
        <authorList>
            <consortium name="Tribolium Genome Sequencing Consortium"/>
            <person name="Richards S."/>
            <person name="Gibbs R.A."/>
            <person name="Weinstock G.M."/>
            <person name="Brown S.J."/>
            <person name="Denell R."/>
            <person name="Beeman R.W."/>
            <person name="Gibbs R."/>
            <person name="Beeman R.W."/>
            <person name="Brown S.J."/>
            <person name="Bucher G."/>
            <person name="Friedrich M."/>
            <person name="Grimmelikhuijzen C.J."/>
            <person name="Klingler M."/>
            <person name="Lorenzen M."/>
            <person name="Richards S."/>
            <person name="Roth S."/>
            <person name="Schroder R."/>
            <person name="Tautz D."/>
            <person name="Zdobnov E.M."/>
            <person name="Muzny D."/>
            <person name="Gibbs R.A."/>
            <person name="Weinstock G.M."/>
            <person name="Attaway T."/>
            <person name="Bell S."/>
            <person name="Buhay C.J."/>
            <person name="Chandrabose M.N."/>
            <person name="Chavez D."/>
            <person name="Clerk-Blankenburg K.P."/>
            <person name="Cree A."/>
            <person name="Dao M."/>
            <person name="Davis C."/>
            <person name="Chacko J."/>
            <person name="Dinh H."/>
            <person name="Dugan-Rocha S."/>
            <person name="Fowler G."/>
            <person name="Garner T.T."/>
            <person name="Garnes J."/>
            <person name="Gnirke A."/>
            <person name="Hawes A."/>
            <person name="Hernandez J."/>
            <person name="Hines S."/>
            <person name="Holder M."/>
            <person name="Hume J."/>
            <person name="Jhangiani S.N."/>
            <person name="Joshi V."/>
            <person name="Khan Z.M."/>
            <person name="Jackson L."/>
            <person name="Kovar C."/>
            <person name="Kowis A."/>
            <person name="Lee S."/>
            <person name="Lewis L.R."/>
            <person name="Margolis J."/>
            <person name="Morgan M."/>
            <person name="Nazareth L.V."/>
            <person name="Nguyen N."/>
            <person name="Okwuonu G."/>
            <person name="Parker D."/>
            <person name="Richards S."/>
            <person name="Ruiz S.J."/>
            <person name="Santibanez J."/>
            <person name="Savard J."/>
            <person name="Scherer S.E."/>
            <person name="Schneider B."/>
            <person name="Sodergren E."/>
            <person name="Tautz D."/>
            <person name="Vattahil S."/>
            <person name="Villasana D."/>
            <person name="White C.S."/>
            <person name="Wright R."/>
            <person name="Park Y."/>
            <person name="Beeman R.W."/>
            <person name="Lord J."/>
            <person name="Oppert B."/>
            <person name="Lorenzen M."/>
            <person name="Brown S."/>
            <person name="Wang L."/>
            <person name="Savard J."/>
            <person name="Tautz D."/>
            <person name="Richards S."/>
            <person name="Weinstock G."/>
            <person name="Gibbs R.A."/>
            <person name="Liu Y."/>
            <person name="Worley K."/>
            <person name="Weinstock G."/>
            <person name="Elsik C.G."/>
            <person name="Reese J.T."/>
            <person name="Elhaik E."/>
            <person name="Landan G."/>
            <person name="Graur D."/>
            <person name="Arensburger P."/>
            <person name="Atkinson P."/>
            <person name="Beeman R.W."/>
            <person name="Beidler J."/>
            <person name="Brown S.J."/>
            <person name="Demuth J.P."/>
            <person name="Drury D.W."/>
            <person name="Du Y.Z."/>
            <person name="Fujiwara H."/>
            <person name="Lorenzen M."/>
            <person name="Maselli V."/>
            <person name="Osanai M."/>
            <person name="Park Y."/>
            <person name="Robertson H.M."/>
            <person name="Tu Z."/>
            <person name="Wang J.J."/>
            <person name="Wang S."/>
            <person name="Richards S."/>
            <person name="Song H."/>
            <person name="Zhang L."/>
            <person name="Sodergren E."/>
            <person name="Werner D."/>
            <person name="Stanke M."/>
            <person name="Morgenstern B."/>
            <person name="Solovyev V."/>
            <person name="Kosarev P."/>
            <person name="Brown G."/>
            <person name="Chen H.C."/>
            <person name="Ermolaeva O."/>
            <person name="Hlavina W."/>
            <person name="Kapustin Y."/>
            <person name="Kiryutin B."/>
            <person name="Kitts P."/>
            <person name="Maglott D."/>
            <person name="Pruitt K."/>
            <person name="Sapojnikov V."/>
            <person name="Souvorov A."/>
            <person name="Mackey A.J."/>
            <person name="Waterhouse R.M."/>
            <person name="Wyder S."/>
            <person name="Zdobnov E.M."/>
            <person name="Zdobnov E.M."/>
            <person name="Wyder S."/>
            <person name="Kriventseva E.V."/>
            <person name="Kadowaki T."/>
            <person name="Bork P."/>
            <person name="Aranda M."/>
            <person name="Bao R."/>
            <person name="Beermann A."/>
            <person name="Berns N."/>
            <person name="Bolognesi R."/>
            <person name="Bonneton F."/>
            <person name="Bopp D."/>
            <person name="Brown S.J."/>
            <person name="Bucher G."/>
            <person name="Butts T."/>
            <person name="Chaumot A."/>
            <person name="Denell R.E."/>
            <person name="Ferrier D.E."/>
            <person name="Friedrich M."/>
            <person name="Gordon C.M."/>
            <person name="Jindra M."/>
            <person name="Klingler M."/>
            <person name="Lan Q."/>
            <person name="Lattorff H.M."/>
            <person name="Laudet V."/>
            <person name="von Levetsow C."/>
            <person name="Liu Z."/>
            <person name="Lutz R."/>
            <person name="Lynch J.A."/>
            <person name="da Fonseca R.N."/>
            <person name="Posnien N."/>
            <person name="Reuter R."/>
            <person name="Roth S."/>
            <person name="Savard J."/>
            <person name="Schinko J.B."/>
            <person name="Schmitt C."/>
            <person name="Schoppmeier M."/>
            <person name="Schroder R."/>
            <person name="Shippy T.D."/>
            <person name="Simonnet F."/>
            <person name="Marques-Souza H."/>
            <person name="Tautz D."/>
            <person name="Tomoyasu Y."/>
            <person name="Trauner J."/>
            <person name="Van der Zee M."/>
            <person name="Vervoort M."/>
            <person name="Wittkopp N."/>
            <person name="Wimmer E.A."/>
            <person name="Yang X."/>
            <person name="Jones A.K."/>
            <person name="Sattelle D.B."/>
            <person name="Ebert P.R."/>
            <person name="Nelson D."/>
            <person name="Scott J.G."/>
            <person name="Beeman R.W."/>
            <person name="Muthukrishnan S."/>
            <person name="Kramer K.J."/>
            <person name="Arakane Y."/>
            <person name="Beeman R.W."/>
            <person name="Zhu Q."/>
            <person name="Hogenkamp D."/>
            <person name="Dixit R."/>
            <person name="Oppert B."/>
            <person name="Jiang H."/>
            <person name="Zou Z."/>
            <person name="Marshall J."/>
            <person name="Elpidina E."/>
            <person name="Vinokurov K."/>
            <person name="Oppert C."/>
            <person name="Zou Z."/>
            <person name="Evans J."/>
            <person name="Lu Z."/>
            <person name="Zhao P."/>
            <person name="Sumathipala N."/>
            <person name="Altincicek B."/>
            <person name="Vilcinskas A."/>
            <person name="Williams M."/>
            <person name="Hultmark D."/>
            <person name="Hetru C."/>
            <person name="Jiang H."/>
            <person name="Grimmelikhuijzen C.J."/>
            <person name="Hauser F."/>
            <person name="Cazzamali G."/>
            <person name="Williamson M."/>
            <person name="Park Y."/>
            <person name="Li B."/>
            <person name="Tanaka Y."/>
            <person name="Predel R."/>
            <person name="Neupert S."/>
            <person name="Schachtner J."/>
            <person name="Verleyen P."/>
            <person name="Raible F."/>
            <person name="Bork P."/>
            <person name="Friedrich M."/>
            <person name="Walden K.K."/>
            <person name="Robertson H.M."/>
            <person name="Angeli S."/>
            <person name="Foret S."/>
            <person name="Bucher G."/>
            <person name="Schuetz S."/>
            <person name="Maleszka R."/>
            <person name="Wimmer E.A."/>
            <person name="Beeman R.W."/>
            <person name="Lorenzen M."/>
            <person name="Tomoyasu Y."/>
            <person name="Miller S.C."/>
            <person name="Grossmann D."/>
            <person name="Bucher G."/>
        </authorList>
    </citation>
    <scope>NUCLEOTIDE SEQUENCE [LARGE SCALE GENOMIC DNA]</scope>
    <source>
        <strain evidence="3 4">Georgia GA2</strain>
    </source>
</reference>
<dbReference type="InterPro" id="IPR050951">
    <property type="entry name" value="Retrovirus_Pol_polyprotein"/>
</dbReference>
<dbReference type="SUPFAM" id="SSF53098">
    <property type="entry name" value="Ribonuclease H-like"/>
    <property type="match status" value="1"/>
</dbReference>
<dbReference type="HOGENOM" id="CLU_000384_6_0_1"/>
<evidence type="ECO:0000259" key="2">
    <source>
        <dbReference type="PROSITE" id="PS50994"/>
    </source>
</evidence>
<dbReference type="FunFam" id="1.10.340.70:FF:000001">
    <property type="entry name" value="Retrovirus-related Pol polyprotein from transposon gypsy-like Protein"/>
    <property type="match status" value="1"/>
</dbReference>
<dbReference type="GO" id="GO:0003676">
    <property type="term" value="F:nucleic acid binding"/>
    <property type="evidence" value="ECO:0007669"/>
    <property type="project" value="InterPro"/>
</dbReference>
<dbReference type="InParanoid" id="D6WQK0"/>
<dbReference type="InterPro" id="IPR041588">
    <property type="entry name" value="Integrase_H2C2"/>
</dbReference>
<dbReference type="OMA" id="HSARRYN"/>
<proteinExistence type="predicted"/>
<evidence type="ECO:0000256" key="1">
    <source>
        <dbReference type="ARBA" id="ARBA00012493"/>
    </source>
</evidence>
<accession>D6WQK0</accession>